<dbReference type="Gene3D" id="2.60.120.10">
    <property type="entry name" value="Jelly Rolls"/>
    <property type="match status" value="1"/>
</dbReference>
<dbReference type="InterPro" id="IPR011051">
    <property type="entry name" value="RmlC_Cupin_sf"/>
</dbReference>
<proteinExistence type="predicted"/>
<evidence type="ECO:0000313" key="1">
    <source>
        <dbReference type="EMBL" id="AWB35387.1"/>
    </source>
</evidence>
<reference evidence="1 2" key="1">
    <citation type="submission" date="2018-04" db="EMBL/GenBank/DDBJ databases">
        <title>Bordetella sp. HZ20 isolated from seawater.</title>
        <authorList>
            <person name="Sun C."/>
        </authorList>
    </citation>
    <scope>NUCLEOTIDE SEQUENCE [LARGE SCALE GENOMIC DNA]</scope>
    <source>
        <strain evidence="1 2">HZ20</strain>
    </source>
</reference>
<dbReference type="KEGG" id="boz:DBV39_18410"/>
<accession>A0A2R4XNK3</accession>
<sequence>MDENCHSEGKKVSDDIKNEIRKRIESIRKIAQNGEMTRSKLDQIEAVVRDLASHKSWWAEEQYPAPENGELQARYLISQEPDQTCALYLNVMRPGKKIMPHNHTTWACIAAVEGTEYNYVYERTAPGASTLRKVDTIEVSPGHSIGLLAEDIHAVQIEGEQPIRHLHLYGRALETLTERITFDLESGTSTIMDIGVKTRS</sequence>
<dbReference type="SUPFAM" id="SSF51182">
    <property type="entry name" value="RmlC-like cupins"/>
    <property type="match status" value="1"/>
</dbReference>
<dbReference type="OrthoDB" id="7059163at2"/>
<dbReference type="InterPro" id="IPR014710">
    <property type="entry name" value="RmlC-like_jellyroll"/>
</dbReference>
<name>A0A2R4XNK3_9BURK</name>
<dbReference type="EMBL" id="CP028901">
    <property type="protein sequence ID" value="AWB35387.1"/>
    <property type="molecule type" value="Genomic_DNA"/>
</dbReference>
<evidence type="ECO:0008006" key="3">
    <source>
        <dbReference type="Google" id="ProtNLM"/>
    </source>
</evidence>
<dbReference type="Proteomes" id="UP000244571">
    <property type="component" value="Chromosome"/>
</dbReference>
<keyword evidence="2" id="KW-1185">Reference proteome</keyword>
<organism evidence="1 2">
    <name type="scientific">Orrella marina</name>
    <dbReference type="NCBI Taxonomy" id="2163011"/>
    <lineage>
        <taxon>Bacteria</taxon>
        <taxon>Pseudomonadati</taxon>
        <taxon>Pseudomonadota</taxon>
        <taxon>Betaproteobacteria</taxon>
        <taxon>Burkholderiales</taxon>
        <taxon>Alcaligenaceae</taxon>
        <taxon>Orrella</taxon>
    </lineage>
</organism>
<dbReference type="AlphaFoldDB" id="A0A2R4XNK3"/>
<gene>
    <name evidence="1" type="ORF">DBV39_18410</name>
</gene>
<protein>
    <recommendedName>
        <fullName evidence="3">Cysteine dioxygenase</fullName>
    </recommendedName>
</protein>
<evidence type="ECO:0000313" key="2">
    <source>
        <dbReference type="Proteomes" id="UP000244571"/>
    </source>
</evidence>